<dbReference type="Pfam" id="PF00169">
    <property type="entry name" value="PH"/>
    <property type="match status" value="1"/>
</dbReference>
<accession>F0WD15</accession>
<dbReference type="AlphaFoldDB" id="F0WD15"/>
<dbReference type="EMBL" id="FR824108">
    <property type="protein sequence ID" value="CCA19087.1"/>
    <property type="molecule type" value="Genomic_DNA"/>
</dbReference>
<dbReference type="Gene3D" id="2.30.29.30">
    <property type="entry name" value="Pleckstrin-homology domain (PH domain)/Phosphotyrosine-binding domain (PTB)"/>
    <property type="match status" value="1"/>
</dbReference>
<dbReference type="SUPFAM" id="SSF50729">
    <property type="entry name" value="PH domain-like"/>
    <property type="match status" value="1"/>
</dbReference>
<evidence type="ECO:0000313" key="3">
    <source>
        <dbReference type="EMBL" id="CCA19087.1"/>
    </source>
</evidence>
<dbReference type="PROSITE" id="PS50003">
    <property type="entry name" value="PH_DOMAIN"/>
    <property type="match status" value="1"/>
</dbReference>
<feature type="compositionally biased region" description="Basic and acidic residues" evidence="1">
    <location>
        <begin position="230"/>
        <end position="247"/>
    </location>
</feature>
<dbReference type="HOGENOM" id="CLU_1083453_0_0_1"/>
<feature type="region of interest" description="Disordered" evidence="1">
    <location>
        <begin position="204"/>
        <end position="257"/>
    </location>
</feature>
<gene>
    <name evidence="3" type="primary">AlNc14C63G4538</name>
    <name evidence="3" type="ORF">ALNC14_052300</name>
</gene>
<dbReference type="InterPro" id="IPR001849">
    <property type="entry name" value="PH_domain"/>
</dbReference>
<sequence>MLPILLCGKAFDIFDVQRRVQDYLRQCTCLIKYNREFASVFSNMTAFSSADSASRLQPPSAPIPPALEGYLKKLKRKTSILSGGFNTRWFFVDTKRLEFGYTKTKATDASRRSIYLNDITAVVQFDDFKFQVESKTRNFFLCGESKASTSCWVQSLEDYRRKVIEYIKESAVWEAGNPSPVIGSGSETHSVQDTITNQGMKNFSSITSKNADDQSKYGVQKSGLKQSRMQVEHTRNGNHEGLESCNEKKRRPMNAWG</sequence>
<evidence type="ECO:0000256" key="1">
    <source>
        <dbReference type="SAM" id="MobiDB-lite"/>
    </source>
</evidence>
<evidence type="ECO:0000259" key="2">
    <source>
        <dbReference type="PROSITE" id="PS50003"/>
    </source>
</evidence>
<feature type="domain" description="PH" evidence="2">
    <location>
        <begin position="64"/>
        <end position="161"/>
    </location>
</feature>
<organism evidence="3">
    <name type="scientific">Albugo laibachii Nc14</name>
    <dbReference type="NCBI Taxonomy" id="890382"/>
    <lineage>
        <taxon>Eukaryota</taxon>
        <taxon>Sar</taxon>
        <taxon>Stramenopiles</taxon>
        <taxon>Oomycota</taxon>
        <taxon>Peronosporomycetes</taxon>
        <taxon>Albuginales</taxon>
        <taxon>Albuginaceae</taxon>
        <taxon>Albugo</taxon>
    </lineage>
</organism>
<dbReference type="SMART" id="SM00233">
    <property type="entry name" value="PH"/>
    <property type="match status" value="1"/>
</dbReference>
<reference evidence="3" key="2">
    <citation type="submission" date="2011-02" db="EMBL/GenBank/DDBJ databases">
        <authorList>
            <person name="MacLean D."/>
        </authorList>
    </citation>
    <scope>NUCLEOTIDE SEQUENCE</scope>
</reference>
<feature type="compositionally biased region" description="Basic residues" evidence="1">
    <location>
        <begin position="248"/>
        <end position="257"/>
    </location>
</feature>
<name>F0WD15_9STRA</name>
<dbReference type="InterPro" id="IPR011993">
    <property type="entry name" value="PH-like_dom_sf"/>
</dbReference>
<protein>
    <submittedName>
        <fullName evidence="3">Uncharacterized protein AlNc14C63G4538</fullName>
    </submittedName>
</protein>
<reference evidence="3" key="1">
    <citation type="journal article" date="2011" name="PLoS Biol.">
        <title>Gene gain and loss during evolution of obligate parasitism in the white rust pathogen of Arabidopsis thaliana.</title>
        <authorList>
            <person name="Kemen E."/>
            <person name="Gardiner A."/>
            <person name="Schultz-Larsen T."/>
            <person name="Kemen A.C."/>
            <person name="Balmuth A.L."/>
            <person name="Robert-Seilaniantz A."/>
            <person name="Bailey K."/>
            <person name="Holub E."/>
            <person name="Studholme D.J."/>
            <person name="Maclean D."/>
            <person name="Jones J.D."/>
        </authorList>
    </citation>
    <scope>NUCLEOTIDE SEQUENCE</scope>
</reference>
<proteinExistence type="predicted"/>